<dbReference type="InterPro" id="IPR018791">
    <property type="entry name" value="UV_resistance/autophagy_Atg14"/>
</dbReference>
<dbReference type="GO" id="GO:0000149">
    <property type="term" value="F:SNARE binding"/>
    <property type="evidence" value="ECO:0007669"/>
    <property type="project" value="TreeGrafter"/>
</dbReference>
<feature type="coiled-coil region" evidence="4">
    <location>
        <begin position="234"/>
        <end position="336"/>
    </location>
</feature>
<keyword evidence="7" id="KW-1185">Reference proteome</keyword>
<evidence type="ECO:0000256" key="4">
    <source>
        <dbReference type="SAM" id="Coils"/>
    </source>
</evidence>
<proteinExistence type="inferred from homology"/>
<sequence>MSTEATRPLLLPQNRKLRHLRGIALRNLSFSRPRGHSIDDAILNIKSPAKVEALRDTPRLHHALSSDDLQPPTARRRSTNLASVSPATRQKKFEDAFDSRLADAFFSLHIQGVEEPIYISEVGERATNFNFRPFELCELDSTITQSPKVTVKVWARRNDAWSLLREDEVDLRSLNWLGTLHNVHFPPNSLVFYLVDGIYSLELAGKPTPPKHTASAPTSSYNALMRLATLDNSIQDALATRELLTQQINDLLSRERKNEVPEAEDSLALAKKYLTQQRRAVAHAKKRNDDLRASLAARKEAIAQGRAAQERAAKDVENATEKLAQSQALLAKTKSDIHGQRRRICEDLSRIYNIIPVPLGPPLSFQICGLPLPNTTSADETLAGASKSSSSSSAFFSSSGGGGGPPPITEDALSAALGHVAHLADALQYYLAVPLPYPIRPFGSRSSIRDDISQLPDPQREFPLYVPRGGSSAQFRFDYAWFLLNKDIEALCSSQGLRVVDIRHTLPNLKYLLYVCSAGTDEVPERKKGGVRGLWAGRLKGLGVNVGVAGADDASSLGGAGSSRRGSDASEMVSRQREELRKAAVCGGGSGGSGGGDGGKERERERDESREHGIDGGKGLPFAEEGMKLSLRTKGLRENAAP</sequence>
<feature type="compositionally biased region" description="Low complexity" evidence="5">
    <location>
        <begin position="383"/>
        <end position="398"/>
    </location>
</feature>
<dbReference type="PANTHER" id="PTHR15157:SF5">
    <property type="entry name" value="UV RADIATION RESISTANCE-ASSOCIATED GENE PROTEIN"/>
    <property type="match status" value="1"/>
</dbReference>
<name>G2QIL1_THET4</name>
<dbReference type="RefSeq" id="XP_003664787.1">
    <property type="nucleotide sequence ID" value="XM_003664739.1"/>
</dbReference>
<feature type="region of interest" description="Disordered" evidence="5">
    <location>
        <begin position="553"/>
        <end position="642"/>
    </location>
</feature>
<gene>
    <name evidence="6" type="ORF">MYCTH_2307926</name>
</gene>
<feature type="compositionally biased region" description="Basic and acidic residues" evidence="5">
    <location>
        <begin position="598"/>
        <end position="615"/>
    </location>
</feature>
<dbReference type="EMBL" id="CP003006">
    <property type="protein sequence ID" value="AEO59542.1"/>
    <property type="molecule type" value="Genomic_DNA"/>
</dbReference>
<accession>G2QIL1</accession>
<dbReference type="GO" id="GO:0032991">
    <property type="term" value="C:protein-containing complex"/>
    <property type="evidence" value="ECO:0007669"/>
    <property type="project" value="UniProtKB-ARBA"/>
</dbReference>
<feature type="compositionally biased region" description="Gly residues" evidence="5">
    <location>
        <begin position="586"/>
        <end position="597"/>
    </location>
</feature>
<dbReference type="OrthoDB" id="72772at2759"/>
<dbReference type="VEuPathDB" id="FungiDB:MYCTH_2307926"/>
<reference evidence="6 7" key="1">
    <citation type="journal article" date="2011" name="Nat. Biotechnol.">
        <title>Comparative genomic analysis of the thermophilic biomass-degrading fungi Myceliophthora thermophila and Thielavia terrestris.</title>
        <authorList>
            <person name="Berka R.M."/>
            <person name="Grigoriev I.V."/>
            <person name="Otillar R."/>
            <person name="Salamov A."/>
            <person name="Grimwood J."/>
            <person name="Reid I."/>
            <person name="Ishmael N."/>
            <person name="John T."/>
            <person name="Darmond C."/>
            <person name="Moisan M.-C."/>
            <person name="Henrissat B."/>
            <person name="Coutinho P.M."/>
            <person name="Lombard V."/>
            <person name="Natvig D.O."/>
            <person name="Lindquist E."/>
            <person name="Schmutz J."/>
            <person name="Lucas S."/>
            <person name="Harris P."/>
            <person name="Powlowski J."/>
            <person name="Bellemare A."/>
            <person name="Taylor D."/>
            <person name="Butler G."/>
            <person name="de Vries R.P."/>
            <person name="Allijn I.E."/>
            <person name="van den Brink J."/>
            <person name="Ushinsky S."/>
            <person name="Storms R."/>
            <person name="Powell A.J."/>
            <person name="Paulsen I.T."/>
            <person name="Elbourne L.D.H."/>
            <person name="Baker S.E."/>
            <person name="Magnuson J."/>
            <person name="LaBoissiere S."/>
            <person name="Clutterbuck A.J."/>
            <person name="Martinez D."/>
            <person name="Wogulis M."/>
            <person name="de Leon A.L."/>
            <person name="Rey M.W."/>
            <person name="Tsang A."/>
        </authorList>
    </citation>
    <scope>NUCLEOTIDE SEQUENCE [LARGE SCALE GENOMIC DNA]</scope>
    <source>
        <strain evidence="7">ATCC 42464 / BCRC 31852 / DSM 1799</strain>
    </source>
</reference>
<dbReference type="Proteomes" id="UP000007322">
    <property type="component" value="Chromosome 5"/>
</dbReference>
<evidence type="ECO:0000256" key="2">
    <source>
        <dbReference type="ARBA" id="ARBA00013807"/>
    </source>
</evidence>
<dbReference type="Pfam" id="PF10186">
    <property type="entry name" value="ATG14"/>
    <property type="match status" value="1"/>
</dbReference>
<evidence type="ECO:0000256" key="5">
    <source>
        <dbReference type="SAM" id="MobiDB-lite"/>
    </source>
</evidence>
<dbReference type="AlphaFoldDB" id="G2QIL1"/>
<dbReference type="GeneID" id="11506581"/>
<dbReference type="GO" id="GO:0005768">
    <property type="term" value="C:endosome"/>
    <property type="evidence" value="ECO:0007669"/>
    <property type="project" value="TreeGrafter"/>
</dbReference>
<evidence type="ECO:0000256" key="3">
    <source>
        <dbReference type="ARBA" id="ARBA00023054"/>
    </source>
</evidence>
<evidence type="ECO:0000313" key="6">
    <source>
        <dbReference type="EMBL" id="AEO59542.1"/>
    </source>
</evidence>
<feature type="region of interest" description="Disordered" evidence="5">
    <location>
        <begin position="379"/>
        <end position="404"/>
    </location>
</feature>
<keyword evidence="3 4" id="KW-0175">Coiled coil</keyword>
<dbReference type="STRING" id="573729.G2QIL1"/>
<evidence type="ECO:0000256" key="1">
    <source>
        <dbReference type="ARBA" id="ARBA00009574"/>
    </source>
</evidence>
<dbReference type="GO" id="GO:0000323">
    <property type="term" value="C:lytic vacuole"/>
    <property type="evidence" value="ECO:0007669"/>
    <property type="project" value="TreeGrafter"/>
</dbReference>
<dbReference type="GO" id="GO:0035493">
    <property type="term" value="P:SNARE complex assembly"/>
    <property type="evidence" value="ECO:0007669"/>
    <property type="project" value="TreeGrafter"/>
</dbReference>
<organism evidence="6 7">
    <name type="scientific">Thermothelomyces thermophilus (strain ATCC 42464 / BCRC 31852 / DSM 1799)</name>
    <name type="common">Sporotrichum thermophile</name>
    <dbReference type="NCBI Taxonomy" id="573729"/>
    <lineage>
        <taxon>Eukaryota</taxon>
        <taxon>Fungi</taxon>
        <taxon>Dikarya</taxon>
        <taxon>Ascomycota</taxon>
        <taxon>Pezizomycotina</taxon>
        <taxon>Sordariomycetes</taxon>
        <taxon>Sordariomycetidae</taxon>
        <taxon>Sordariales</taxon>
        <taxon>Chaetomiaceae</taxon>
        <taxon>Thermothelomyces</taxon>
    </lineage>
</organism>
<comment type="similarity">
    <text evidence="1">Belongs to the ATG14 family.</text>
</comment>
<dbReference type="OMA" id="HYRFEYG"/>
<dbReference type="eggNOG" id="KOG2896">
    <property type="taxonomic scope" value="Eukaryota"/>
</dbReference>
<evidence type="ECO:0000313" key="7">
    <source>
        <dbReference type="Proteomes" id="UP000007322"/>
    </source>
</evidence>
<dbReference type="HOGENOM" id="CLU_009375_1_0_1"/>
<dbReference type="PANTHER" id="PTHR15157">
    <property type="entry name" value="UV RADIATION RESISTANCE-ASSOCIATED GENE PROTEIN"/>
    <property type="match status" value="1"/>
</dbReference>
<dbReference type="InParanoid" id="G2QIL1"/>
<protein>
    <recommendedName>
        <fullName evidence="2">Autophagy-related protein 14</fullName>
    </recommendedName>
</protein>
<dbReference type="KEGG" id="mtm:MYCTH_2307926"/>